<gene>
    <name evidence="1" type="ORF">BAA01_00790</name>
</gene>
<evidence type="ECO:0000313" key="2">
    <source>
        <dbReference type="Proteomes" id="UP000196475"/>
    </source>
</evidence>
<protein>
    <submittedName>
        <fullName evidence="1">Uncharacterized protein</fullName>
    </submittedName>
</protein>
<dbReference type="Proteomes" id="UP000196475">
    <property type="component" value="Unassembled WGS sequence"/>
</dbReference>
<reference evidence="2" key="1">
    <citation type="submission" date="2016-06" db="EMBL/GenBank/DDBJ databases">
        <authorList>
            <person name="Nascimento L."/>
            <person name="Pereira R.V."/>
            <person name="Martins L.F."/>
            <person name="Quaggio R.B."/>
            <person name="Silva A.M."/>
            <person name="Setubal J.C."/>
        </authorList>
    </citation>
    <scope>NUCLEOTIDE SEQUENCE [LARGE SCALE GENOMIC DNA]</scope>
</reference>
<sequence>MLSMGTVIFGIHDAKTAITRQEVNQILCRCEVKDLFELAWEAYSKEWDHGYAWLNLHTGEIEGGHEKEIDQRFAYIILLTISEADFVFNWGHEDELAEYEKEGNGLSLRQWCKIKGIDYRERIKQGVLLDWHGWSQGRVYSNSSLHEALNTWYQSRDSSMAS</sequence>
<dbReference type="EMBL" id="LZRT01000083">
    <property type="protein sequence ID" value="OUM86928.1"/>
    <property type="molecule type" value="Genomic_DNA"/>
</dbReference>
<evidence type="ECO:0000313" key="1">
    <source>
        <dbReference type="EMBL" id="OUM86928.1"/>
    </source>
</evidence>
<comment type="caution">
    <text evidence="1">The sequence shown here is derived from an EMBL/GenBank/DDBJ whole genome shotgun (WGS) entry which is preliminary data.</text>
</comment>
<organism evidence="1 2">
    <name type="scientific">Bacillus thermozeamaize</name>
    <dbReference type="NCBI Taxonomy" id="230954"/>
    <lineage>
        <taxon>Bacteria</taxon>
        <taxon>Bacillati</taxon>
        <taxon>Bacillota</taxon>
        <taxon>Bacilli</taxon>
        <taxon>Bacillales</taxon>
        <taxon>Bacillaceae</taxon>
        <taxon>Bacillus</taxon>
    </lineage>
</organism>
<proteinExistence type="predicted"/>
<name>A0A1Y3PP69_9BACI</name>
<dbReference type="AlphaFoldDB" id="A0A1Y3PP69"/>
<accession>A0A1Y3PP69</accession>